<keyword evidence="3" id="KW-1185">Reference proteome</keyword>
<name>A0AA37XBW2_9MICO</name>
<dbReference type="EMBL" id="BSUL01000001">
    <property type="protein sequence ID" value="GMA27767.1"/>
    <property type="molecule type" value="Genomic_DNA"/>
</dbReference>
<evidence type="ECO:0000256" key="1">
    <source>
        <dbReference type="SAM" id="Phobius"/>
    </source>
</evidence>
<accession>A0AA37XBW2</accession>
<sequence>MIVGLTWTLVAVAGLVGLIGVVAGLLKVAPNDLVLGGTALVELGLIVQVVVAIIAPFAGNEPTGDLLEFWIYLVTAVLMPPFAVIWGLVDRGRWATVILGVVGISIAIMVYRMHVIWTVQGA</sequence>
<dbReference type="AlphaFoldDB" id="A0AA37XBW2"/>
<protein>
    <submittedName>
        <fullName evidence="2">Uncharacterized protein</fullName>
    </submittedName>
</protein>
<evidence type="ECO:0000313" key="2">
    <source>
        <dbReference type="EMBL" id="GMA27767.1"/>
    </source>
</evidence>
<feature type="transmembrane region" description="Helical" evidence="1">
    <location>
        <begin position="96"/>
        <end position="117"/>
    </location>
</feature>
<dbReference type="RefSeq" id="WP_284230623.1">
    <property type="nucleotide sequence ID" value="NZ_BSUL01000001.1"/>
</dbReference>
<feature type="transmembrane region" description="Helical" evidence="1">
    <location>
        <begin position="33"/>
        <end position="57"/>
    </location>
</feature>
<dbReference type="Proteomes" id="UP001157160">
    <property type="component" value="Unassembled WGS sequence"/>
</dbReference>
<organism evidence="2 3">
    <name type="scientific">Arenivirga flava</name>
    <dbReference type="NCBI Taxonomy" id="1930060"/>
    <lineage>
        <taxon>Bacteria</taxon>
        <taxon>Bacillati</taxon>
        <taxon>Actinomycetota</taxon>
        <taxon>Actinomycetes</taxon>
        <taxon>Micrococcales</taxon>
        <taxon>Microbacteriaceae</taxon>
        <taxon>Arenivirga</taxon>
    </lineage>
</organism>
<feature type="transmembrane region" description="Helical" evidence="1">
    <location>
        <begin position="6"/>
        <end position="26"/>
    </location>
</feature>
<reference evidence="2 3" key="1">
    <citation type="journal article" date="2014" name="Int. J. Syst. Evol. Microbiol.">
        <title>Complete genome sequence of Corynebacterium casei LMG S-19264T (=DSM 44701T), isolated from a smear-ripened cheese.</title>
        <authorList>
            <consortium name="US DOE Joint Genome Institute (JGI-PGF)"/>
            <person name="Walter F."/>
            <person name="Albersmeier A."/>
            <person name="Kalinowski J."/>
            <person name="Ruckert C."/>
        </authorList>
    </citation>
    <scope>NUCLEOTIDE SEQUENCE [LARGE SCALE GENOMIC DNA]</scope>
    <source>
        <strain evidence="2 3">NBRC 112289</strain>
    </source>
</reference>
<feature type="transmembrane region" description="Helical" evidence="1">
    <location>
        <begin position="69"/>
        <end position="89"/>
    </location>
</feature>
<keyword evidence="1" id="KW-0472">Membrane</keyword>
<gene>
    <name evidence="2" type="ORF">GCM10025874_10200</name>
</gene>
<keyword evidence="1" id="KW-1133">Transmembrane helix</keyword>
<proteinExistence type="predicted"/>
<comment type="caution">
    <text evidence="2">The sequence shown here is derived from an EMBL/GenBank/DDBJ whole genome shotgun (WGS) entry which is preliminary data.</text>
</comment>
<keyword evidence="1" id="KW-0812">Transmembrane</keyword>
<evidence type="ECO:0000313" key="3">
    <source>
        <dbReference type="Proteomes" id="UP001157160"/>
    </source>
</evidence>